<name>A0A820P734_9BILA</name>
<comment type="caution">
    <text evidence="1">The sequence shown here is derived from an EMBL/GenBank/DDBJ whole genome shotgun (WGS) entry which is preliminary data.</text>
</comment>
<protein>
    <submittedName>
        <fullName evidence="1">Uncharacterized protein</fullName>
    </submittedName>
</protein>
<gene>
    <name evidence="1" type="ORF">KXQ929_LOCUS50818</name>
</gene>
<feature type="non-terminal residue" evidence="1">
    <location>
        <position position="47"/>
    </location>
</feature>
<evidence type="ECO:0000313" key="2">
    <source>
        <dbReference type="Proteomes" id="UP000663868"/>
    </source>
</evidence>
<dbReference type="Proteomes" id="UP000663868">
    <property type="component" value="Unassembled WGS sequence"/>
</dbReference>
<feature type="non-terminal residue" evidence="1">
    <location>
        <position position="1"/>
    </location>
</feature>
<accession>A0A820P734</accession>
<dbReference type="AlphaFoldDB" id="A0A820P734"/>
<dbReference type="EMBL" id="CAJOBB010024011">
    <property type="protein sequence ID" value="CAF4397366.1"/>
    <property type="molecule type" value="Genomic_DNA"/>
</dbReference>
<organism evidence="1 2">
    <name type="scientific">Adineta steineri</name>
    <dbReference type="NCBI Taxonomy" id="433720"/>
    <lineage>
        <taxon>Eukaryota</taxon>
        <taxon>Metazoa</taxon>
        <taxon>Spiralia</taxon>
        <taxon>Gnathifera</taxon>
        <taxon>Rotifera</taxon>
        <taxon>Eurotatoria</taxon>
        <taxon>Bdelloidea</taxon>
        <taxon>Adinetida</taxon>
        <taxon>Adinetidae</taxon>
        <taxon>Adineta</taxon>
    </lineage>
</organism>
<proteinExistence type="predicted"/>
<reference evidence="1" key="1">
    <citation type="submission" date="2021-02" db="EMBL/GenBank/DDBJ databases">
        <authorList>
            <person name="Nowell W R."/>
        </authorList>
    </citation>
    <scope>NUCLEOTIDE SEQUENCE</scope>
</reference>
<evidence type="ECO:0000313" key="1">
    <source>
        <dbReference type="EMBL" id="CAF4397366.1"/>
    </source>
</evidence>
<sequence>RRFAEHVIITAAKLIGNNSDGECVGGYEWCIEQVRASSYIELASGLA</sequence>